<keyword evidence="2" id="KW-1185">Reference proteome</keyword>
<dbReference type="OrthoDB" id="5326335at2"/>
<proteinExistence type="predicted"/>
<organism evidence="1 2">
    <name type="scientific">Lacrimispora algidixylanolytica</name>
    <dbReference type="NCBI Taxonomy" id="94868"/>
    <lineage>
        <taxon>Bacteria</taxon>
        <taxon>Bacillati</taxon>
        <taxon>Bacillota</taxon>
        <taxon>Clostridia</taxon>
        <taxon>Lachnospirales</taxon>
        <taxon>Lachnospiraceae</taxon>
        <taxon>Lacrimispora</taxon>
    </lineage>
</organism>
<evidence type="ECO:0000313" key="2">
    <source>
        <dbReference type="Proteomes" id="UP000284277"/>
    </source>
</evidence>
<dbReference type="Proteomes" id="UP000284277">
    <property type="component" value="Unassembled WGS sequence"/>
</dbReference>
<dbReference type="Gene3D" id="1.10.1200.10">
    <property type="entry name" value="ACP-like"/>
    <property type="match status" value="1"/>
</dbReference>
<dbReference type="RefSeq" id="WP_120197687.1">
    <property type="nucleotide sequence ID" value="NZ_MCIA01000031.1"/>
</dbReference>
<comment type="caution">
    <text evidence="1">The sequence shown here is derived from an EMBL/GenBank/DDBJ whole genome shotgun (WGS) entry which is preliminary data.</text>
</comment>
<evidence type="ECO:0000313" key="1">
    <source>
        <dbReference type="EMBL" id="RKD30165.1"/>
    </source>
</evidence>
<dbReference type="SUPFAM" id="SSF47336">
    <property type="entry name" value="ACP-like"/>
    <property type="match status" value="1"/>
</dbReference>
<dbReference type="EMBL" id="MCIA01000031">
    <property type="protein sequence ID" value="RKD30165.1"/>
    <property type="molecule type" value="Genomic_DNA"/>
</dbReference>
<reference evidence="1 2" key="1">
    <citation type="submission" date="2016-08" db="EMBL/GenBank/DDBJ databases">
        <title>A new outlook on sporulation: Clostridium algidixylanolyticum.</title>
        <authorList>
            <person name="Poppleton D.I."/>
            <person name="Gribaldo S."/>
        </authorList>
    </citation>
    <scope>NUCLEOTIDE SEQUENCE [LARGE SCALE GENOMIC DNA]</scope>
    <source>
        <strain evidence="1 2">SPL73</strain>
    </source>
</reference>
<name>A0A419SY91_9FIRM</name>
<accession>A0A419SY91</accession>
<sequence>MTNLEIYNRMFIRDLRVKEEDLPGLKYRGIRTWDSLGHMDLIADLEEKYDIHISTSDVMNFSSYEKGMEVLAKYGVII</sequence>
<protein>
    <submittedName>
        <fullName evidence="1">Acyl carrier protein</fullName>
    </submittedName>
</protein>
<gene>
    <name evidence="1" type="ORF">BET01_06095</name>
</gene>
<dbReference type="InterPro" id="IPR036736">
    <property type="entry name" value="ACP-like_sf"/>
</dbReference>
<dbReference type="AlphaFoldDB" id="A0A419SY91"/>